<dbReference type="InterPro" id="IPR036890">
    <property type="entry name" value="HATPase_C_sf"/>
</dbReference>
<dbReference type="STRING" id="880070.Cycma_2181"/>
<dbReference type="EMBL" id="CP002955">
    <property type="protein sequence ID" value="AEL25926.1"/>
    <property type="molecule type" value="Genomic_DNA"/>
</dbReference>
<dbReference type="CDD" id="cd00082">
    <property type="entry name" value="HisKA"/>
    <property type="match status" value="1"/>
</dbReference>
<dbReference type="InterPro" id="IPR003594">
    <property type="entry name" value="HATPase_dom"/>
</dbReference>
<dbReference type="Proteomes" id="UP000001635">
    <property type="component" value="Chromosome"/>
</dbReference>
<evidence type="ECO:0000259" key="8">
    <source>
        <dbReference type="PROSITE" id="PS50109"/>
    </source>
</evidence>
<keyword evidence="10" id="KW-1185">Reference proteome</keyword>
<keyword evidence="4" id="KW-0808">Transferase</keyword>
<feature type="transmembrane region" description="Helical" evidence="7">
    <location>
        <begin position="109"/>
        <end position="129"/>
    </location>
</feature>
<dbReference type="AlphaFoldDB" id="G0J3V2"/>
<evidence type="ECO:0000256" key="2">
    <source>
        <dbReference type="ARBA" id="ARBA00012438"/>
    </source>
</evidence>
<keyword evidence="7" id="KW-0812">Transmembrane</keyword>
<dbReference type="InterPro" id="IPR003661">
    <property type="entry name" value="HisK_dim/P_dom"/>
</dbReference>
<dbReference type="PANTHER" id="PTHR43711:SF26">
    <property type="entry name" value="SENSOR HISTIDINE KINASE RCSC"/>
    <property type="match status" value="1"/>
</dbReference>
<dbReference type="eggNOG" id="COG0642">
    <property type="taxonomic scope" value="Bacteria"/>
</dbReference>
<dbReference type="Gene3D" id="3.30.565.10">
    <property type="entry name" value="Histidine kinase-like ATPase, C-terminal domain"/>
    <property type="match status" value="1"/>
</dbReference>
<feature type="domain" description="Histidine kinase" evidence="8">
    <location>
        <begin position="215"/>
        <end position="426"/>
    </location>
</feature>
<gene>
    <name evidence="9" type="ordered locus">Cycma_2181</name>
</gene>
<dbReference type="InterPro" id="IPR004358">
    <property type="entry name" value="Sig_transdc_His_kin-like_C"/>
</dbReference>
<keyword evidence="7" id="KW-0472">Membrane</keyword>
<dbReference type="PROSITE" id="PS50109">
    <property type="entry name" value="HIS_KIN"/>
    <property type="match status" value="1"/>
</dbReference>
<evidence type="ECO:0000256" key="1">
    <source>
        <dbReference type="ARBA" id="ARBA00000085"/>
    </source>
</evidence>
<dbReference type="Pfam" id="PF02518">
    <property type="entry name" value="HATPase_c"/>
    <property type="match status" value="1"/>
</dbReference>
<feature type="transmembrane region" description="Helical" evidence="7">
    <location>
        <begin position="136"/>
        <end position="155"/>
    </location>
</feature>
<evidence type="ECO:0000256" key="7">
    <source>
        <dbReference type="SAM" id="Phobius"/>
    </source>
</evidence>
<name>G0J3V2_CYCMS</name>
<dbReference type="OrthoDB" id="1269247at2"/>
<dbReference type="PANTHER" id="PTHR43711">
    <property type="entry name" value="TWO-COMPONENT HISTIDINE KINASE"/>
    <property type="match status" value="1"/>
</dbReference>
<dbReference type="SMART" id="SM00388">
    <property type="entry name" value="HisKA"/>
    <property type="match status" value="1"/>
</dbReference>
<keyword evidence="6" id="KW-0902">Two-component regulatory system</keyword>
<keyword evidence="3" id="KW-0597">Phosphoprotein</keyword>
<dbReference type="Gene3D" id="1.10.287.130">
    <property type="match status" value="1"/>
</dbReference>
<keyword evidence="7" id="KW-1133">Transmembrane helix</keyword>
<evidence type="ECO:0000256" key="4">
    <source>
        <dbReference type="ARBA" id="ARBA00022679"/>
    </source>
</evidence>
<feature type="transmembrane region" description="Helical" evidence="7">
    <location>
        <begin position="82"/>
        <end position="103"/>
    </location>
</feature>
<evidence type="ECO:0000256" key="3">
    <source>
        <dbReference type="ARBA" id="ARBA00022553"/>
    </source>
</evidence>
<feature type="transmembrane region" description="Helical" evidence="7">
    <location>
        <begin position="161"/>
        <end position="178"/>
    </location>
</feature>
<dbReference type="HOGENOM" id="CLU_643588_0_0_10"/>
<evidence type="ECO:0000256" key="6">
    <source>
        <dbReference type="ARBA" id="ARBA00023012"/>
    </source>
</evidence>
<evidence type="ECO:0000256" key="5">
    <source>
        <dbReference type="ARBA" id="ARBA00022777"/>
    </source>
</evidence>
<dbReference type="PRINTS" id="PR00344">
    <property type="entry name" value="BCTRLSENSOR"/>
</dbReference>
<evidence type="ECO:0000313" key="9">
    <source>
        <dbReference type="EMBL" id="AEL25926.1"/>
    </source>
</evidence>
<sequence>MTNLLNTATTECLWKQKQLLLLKEGAIKAVLIGLFSYCLLGTLTLMYYNTEMIVSPYIFISIITPLILLVSWFTANKLKNPFILAYGNSIGLISCNAVITSMTLSERSLGPLILSNIPIFIIPALFLVWKSKHMMVLLIYGLLINFVLFELLSSFSANDILRWWPIAVAICISAYFLVENKYNGAKGYFMLNQNLKNKQKELEAEIDTKNKLFSIIAHDLRNPIGNLYTLLEFASEYSVQGDKENLDTFLKVAKASSKSSFELLDNLLKWAQNQLNAIKVELLEVGLLEKAEKVIGIYASQIKEKQLEIKTQIKKGDRVLADKPVLQTVIRNIMSNAIKFSPQKGVIIIHYADKVLSIKDQGKGMTKEEAKTLLAGKFNKSSMGTRGEKGTGLGLSLANDLMRKMGGELRVESSPNEGASFQLVFK</sequence>
<feature type="transmembrane region" description="Helical" evidence="7">
    <location>
        <begin position="54"/>
        <end position="75"/>
    </location>
</feature>
<dbReference type="SMART" id="SM00387">
    <property type="entry name" value="HATPase_c"/>
    <property type="match status" value="1"/>
</dbReference>
<dbReference type="RefSeq" id="WP_014020219.1">
    <property type="nucleotide sequence ID" value="NC_015914.1"/>
</dbReference>
<comment type="catalytic activity">
    <reaction evidence="1">
        <text>ATP + protein L-histidine = ADP + protein N-phospho-L-histidine.</text>
        <dbReference type="EC" id="2.7.13.3"/>
    </reaction>
</comment>
<dbReference type="SUPFAM" id="SSF55874">
    <property type="entry name" value="ATPase domain of HSP90 chaperone/DNA topoisomerase II/histidine kinase"/>
    <property type="match status" value="1"/>
</dbReference>
<dbReference type="InterPro" id="IPR036097">
    <property type="entry name" value="HisK_dim/P_sf"/>
</dbReference>
<dbReference type="EC" id="2.7.13.3" evidence="2"/>
<dbReference type="InterPro" id="IPR005467">
    <property type="entry name" value="His_kinase_dom"/>
</dbReference>
<accession>G0J3V2</accession>
<dbReference type="SUPFAM" id="SSF47384">
    <property type="entry name" value="Homodimeric domain of signal transducing histidine kinase"/>
    <property type="match status" value="1"/>
</dbReference>
<organism evidence="9 10">
    <name type="scientific">Cyclobacterium marinum (strain ATCC 25205 / DSM 745 / LMG 13164 / NCIMB 1802)</name>
    <name type="common">Flectobacillus marinus</name>
    <dbReference type="NCBI Taxonomy" id="880070"/>
    <lineage>
        <taxon>Bacteria</taxon>
        <taxon>Pseudomonadati</taxon>
        <taxon>Bacteroidota</taxon>
        <taxon>Cytophagia</taxon>
        <taxon>Cytophagales</taxon>
        <taxon>Cyclobacteriaceae</taxon>
        <taxon>Cyclobacterium</taxon>
    </lineage>
</organism>
<evidence type="ECO:0000313" key="10">
    <source>
        <dbReference type="Proteomes" id="UP000001635"/>
    </source>
</evidence>
<protein>
    <recommendedName>
        <fullName evidence="2">histidine kinase</fullName>
        <ecNumber evidence="2">2.7.13.3</ecNumber>
    </recommendedName>
</protein>
<feature type="transmembrane region" description="Helical" evidence="7">
    <location>
        <begin position="25"/>
        <end position="48"/>
    </location>
</feature>
<dbReference type="KEGG" id="cmr:Cycma_2181"/>
<proteinExistence type="predicted"/>
<reference evidence="10" key="1">
    <citation type="submission" date="2011-07" db="EMBL/GenBank/DDBJ databases">
        <title>The complete genome of Cyclobacterium marinum DSM 745.</title>
        <authorList>
            <person name="Lucas S."/>
            <person name="Han J."/>
            <person name="Lapidus A."/>
            <person name="Bruce D."/>
            <person name="Goodwin L."/>
            <person name="Pitluck S."/>
            <person name="Peters L."/>
            <person name="Kyrpides N."/>
            <person name="Mavromatis K."/>
            <person name="Ivanova N."/>
            <person name="Ovchinnikova G."/>
            <person name="Chertkov O."/>
            <person name="Detter J.C."/>
            <person name="Tapia R."/>
            <person name="Han C."/>
            <person name="Land M."/>
            <person name="Hauser L."/>
            <person name="Markowitz V."/>
            <person name="Cheng J.-F."/>
            <person name="Hugenholtz P."/>
            <person name="Woyke T."/>
            <person name="Wu D."/>
            <person name="Tindall B."/>
            <person name="Schuetze A."/>
            <person name="Brambilla E."/>
            <person name="Klenk H.-P."/>
            <person name="Eisen J.A."/>
        </authorList>
    </citation>
    <scope>NUCLEOTIDE SEQUENCE [LARGE SCALE GENOMIC DNA]</scope>
    <source>
        <strain evidence="10">ATCC 25205 / DSM 745 / LMG 13164 / NCIMB 1802</strain>
    </source>
</reference>
<dbReference type="Pfam" id="PF00512">
    <property type="entry name" value="HisKA"/>
    <property type="match status" value="1"/>
</dbReference>
<dbReference type="InterPro" id="IPR050736">
    <property type="entry name" value="Sensor_HK_Regulatory"/>
</dbReference>
<keyword evidence="5 9" id="KW-0418">Kinase</keyword>
<dbReference type="GO" id="GO:0000155">
    <property type="term" value="F:phosphorelay sensor kinase activity"/>
    <property type="evidence" value="ECO:0007669"/>
    <property type="project" value="InterPro"/>
</dbReference>